<dbReference type="Proteomes" id="UP000017818">
    <property type="component" value="Unassembled WGS sequence"/>
</dbReference>
<protein>
    <recommendedName>
        <fullName evidence="3">Transglutaminase-like domain-containing protein</fullName>
    </recommendedName>
</protein>
<dbReference type="HOGENOM" id="CLU_1593010_0_0_9"/>
<dbReference type="EMBL" id="AFZF02000004">
    <property type="protein sequence ID" value="EHL14781.1"/>
    <property type="molecule type" value="Genomic_DNA"/>
</dbReference>
<reference evidence="1 2" key="1">
    <citation type="submission" date="2012-05" db="EMBL/GenBank/DDBJ databases">
        <title>The Genome Sequence of Eubacteriaceae bacterium CM2.</title>
        <authorList>
            <consortium name="The Broad Institute Genome Sequencing Platform"/>
            <person name="Earl A."/>
            <person name="Ward D."/>
            <person name="Feldgarden M."/>
            <person name="Gevers D."/>
            <person name="Sizova M."/>
            <person name="Hazen A."/>
            <person name="Epstein S."/>
            <person name="Walker B."/>
            <person name="Young S.K."/>
            <person name="Zeng Q."/>
            <person name="Gargeya S."/>
            <person name="Fitzgerald M."/>
            <person name="Haas B."/>
            <person name="Abouelleil A."/>
            <person name="Alvarado L."/>
            <person name="Arachchi H.M."/>
            <person name="Berlin A."/>
            <person name="Chapman S.B."/>
            <person name="Goldberg J."/>
            <person name="Griggs A."/>
            <person name="Gujja S."/>
            <person name="Hansen M."/>
            <person name="Howarth C."/>
            <person name="Imamovic A."/>
            <person name="Larimer J."/>
            <person name="McCowen C."/>
            <person name="Montmayeur A."/>
            <person name="Murphy C."/>
            <person name="Neiman D."/>
            <person name="Pearson M."/>
            <person name="Priest M."/>
            <person name="Roberts A."/>
            <person name="Saif S."/>
            <person name="Shea T."/>
            <person name="Sisk P."/>
            <person name="Sykes S."/>
            <person name="Wortman J."/>
            <person name="Nusbaum C."/>
            <person name="Birren B."/>
        </authorList>
    </citation>
    <scope>NUCLEOTIDE SEQUENCE [LARGE SCALE GENOMIC DNA]</scope>
    <source>
        <strain evidence="1 2">CM2</strain>
    </source>
</reference>
<evidence type="ECO:0008006" key="3">
    <source>
        <dbReference type="Google" id="ProtNLM"/>
    </source>
</evidence>
<sequence>MGISDYFQRNIRYDYNDANSSKGNNPNAHNAYDAIVQNLAVCEGIAKAYSLILSYFNIRSMAASGKAGGAFSLILNHAWNIVEYENEYYHCDIKWDLCGYVDRQIYSYQYFGLDDSEMSIDHKWNLKTVPNCSGSKLSYYKNITNYLLIRMIKYQISYEGNITLEIV</sequence>
<evidence type="ECO:0000313" key="2">
    <source>
        <dbReference type="Proteomes" id="UP000017818"/>
    </source>
</evidence>
<dbReference type="SUPFAM" id="SSF54001">
    <property type="entry name" value="Cysteine proteinases"/>
    <property type="match status" value="1"/>
</dbReference>
<name>V9HJG2_9FIRM</name>
<gene>
    <name evidence="1" type="ORF">HMPREF9630_00824</name>
</gene>
<proteinExistence type="predicted"/>
<organism evidence="1 2">
    <name type="scientific">Peptoanaerobacter stomatis</name>
    <dbReference type="NCBI Taxonomy" id="796937"/>
    <lineage>
        <taxon>Bacteria</taxon>
        <taxon>Bacillati</taxon>
        <taxon>Bacillota</taxon>
        <taxon>Clostridia</taxon>
        <taxon>Peptostreptococcales</taxon>
        <taxon>Filifactoraceae</taxon>
        <taxon>Peptoanaerobacter</taxon>
    </lineage>
</organism>
<dbReference type="AlphaFoldDB" id="V9HJG2"/>
<accession>V9HJG2</accession>
<dbReference type="OrthoDB" id="9779128at2"/>
<comment type="caution">
    <text evidence="1">The sequence shown here is derived from an EMBL/GenBank/DDBJ whole genome shotgun (WGS) entry which is preliminary data.</text>
</comment>
<dbReference type="RefSeq" id="WP_009526736.1">
    <property type="nucleotide sequence ID" value="NZ_JH815225.1"/>
</dbReference>
<dbReference type="InterPro" id="IPR038765">
    <property type="entry name" value="Papain-like_cys_pep_sf"/>
</dbReference>
<evidence type="ECO:0000313" key="1">
    <source>
        <dbReference type="EMBL" id="EHL14781.1"/>
    </source>
</evidence>